<organism evidence="1 2">
    <name type="scientific">Pseudodesulfovibrio hydrargyri</name>
    <dbReference type="NCBI Taxonomy" id="2125990"/>
    <lineage>
        <taxon>Bacteria</taxon>
        <taxon>Pseudomonadati</taxon>
        <taxon>Thermodesulfobacteriota</taxon>
        <taxon>Desulfovibrionia</taxon>
        <taxon>Desulfovibrionales</taxon>
        <taxon>Desulfovibrionaceae</taxon>
    </lineage>
</organism>
<accession>A0A1J5NBX7</accession>
<evidence type="ECO:0000313" key="1">
    <source>
        <dbReference type="EMBL" id="OIQ49241.1"/>
    </source>
</evidence>
<keyword evidence="2" id="KW-1185">Reference proteome</keyword>
<protein>
    <submittedName>
        <fullName evidence="1">Uncharacterized protein</fullName>
    </submittedName>
</protein>
<comment type="caution">
    <text evidence="1">The sequence shown here is derived from an EMBL/GenBank/DDBJ whole genome shotgun (WGS) entry which is preliminary data.</text>
</comment>
<sequence>MSFLARENGAITISIFGINIKFTNHLGIEHNDAGPYAIWDLVKSHAEVPFFTKGINVQHGWFPFKIYPGDIERSKSLMLVWNKRYKDNWHNFSDVPCEIVGAPFVHYRRDNNITIAPEAQGTVAFPAHSCDSIKAEYNISQYCDELSSLPSELKPITVCLHPKDIRNYHLDEVYRSHGFQVVCAALTPDKLFHEAFYDILSKHRFATSNGIGTHVFYAVEMGIPFFISGNPPEYVDHGGVYSENDDDRLHPTEQHAYELFRNQPLGVITEEQREYVLSEMGVNDCLSQEELNLVIRRAALKEYDALSPAAKLGRFCKLCLRHPLRVGELLRYQRFVSESRKMLLEKGAA</sequence>
<dbReference type="EMBL" id="LKAQ01000004">
    <property type="protein sequence ID" value="OIQ49241.1"/>
    <property type="molecule type" value="Genomic_DNA"/>
</dbReference>
<reference evidence="1 2" key="1">
    <citation type="submission" date="2015-09" db="EMBL/GenBank/DDBJ databases">
        <title>Genome of Desulfovibrio dechloracetivorans BerOc1, a mercury methylating strain isolated from highly hydrocarbons and metals contaminated coastal sediments.</title>
        <authorList>
            <person name="Goni Urriza M."/>
            <person name="Gassie C."/>
            <person name="Bouchez O."/>
            <person name="Klopp C."/>
            <person name="Ranchou-Peyruse A."/>
            <person name="Remy G."/>
        </authorList>
    </citation>
    <scope>NUCLEOTIDE SEQUENCE [LARGE SCALE GENOMIC DNA]</scope>
    <source>
        <strain evidence="1 2">BerOc1</strain>
    </source>
</reference>
<evidence type="ECO:0000313" key="2">
    <source>
        <dbReference type="Proteomes" id="UP000181901"/>
    </source>
</evidence>
<dbReference type="AlphaFoldDB" id="A0A1J5NBX7"/>
<dbReference type="RefSeq" id="WP_071544786.1">
    <property type="nucleotide sequence ID" value="NZ_LKAQ01000004.1"/>
</dbReference>
<proteinExistence type="predicted"/>
<name>A0A1J5NBX7_9BACT</name>
<dbReference type="Proteomes" id="UP000181901">
    <property type="component" value="Unassembled WGS sequence"/>
</dbReference>
<dbReference type="OrthoDB" id="5508444at2"/>
<gene>
    <name evidence="1" type="ORF">BerOc1_01165</name>
</gene>